<dbReference type="Pfam" id="PF02810">
    <property type="entry name" value="SEC-C"/>
    <property type="match status" value="1"/>
</dbReference>
<dbReference type="InterPro" id="IPR000185">
    <property type="entry name" value="SecA"/>
</dbReference>
<evidence type="ECO:0000256" key="7">
    <source>
        <dbReference type="ARBA" id="ARBA00022723"/>
    </source>
</evidence>
<sequence length="1214" mass="137389">MEATELLSDIWDKTTNALNAFSEGVSNGLVRIFGNSNERQIRRMQPIVARINELERTVEGLSDDELKAKSAEFRRRLAEGETLDEILPEAFAVCREGGKRFLKMRHYDVQLLGGIVLHEGKIAEMVTGEGKTLVATLAAYLNALEGKGVHVVTVNDYLARRDAEWMSPLYNGLGLSVGAIQSQMDPRQRQRIYGCDITYGTNNEFGFDYLRDNMKPTREAQAQGPLHYAIIDEVDSILIDEARTPLIISGPAFDDVRKYAEADRIARQLREGQHFEVKEKERTAHLTEEGIREAERLAGVESFFTPGNMEWPHLIDNALKAHHLYKRDREYVVSDKGEIIIVDEFTGRLMVGRQWSDGLHQAVEAKERVKIKEENQTLATITLQNFFKLYTKLSGMTGTAMTEANEFWKVYKLDVVAIPTNRPLQRINEPDVIFRTEKEKFHAIIDEIREVHRTGRPILVGTTSIEKSELLSEMLKRYGIPHQVLNAKYHEQEAEIVAQAGRKGKVTIATNMAGRGTDIILGGNPEFMAWADLSRLKNEDGRPLYPTRLEVPPQVWKEAVAKYEPEMKAEGREVAELGGLHIIGTERHESRRIDNQLRGRSGRQGDPGSSRFFLSLQDDLMRKFAGEWVSNVLQRLGMQDGEAIESKLVTRRIEGAQKKVEERNFDARKNLLEYDEVMDTQRKGVYSFRQRLLDGAPTKDEILAMIDRQIDLAVEQFLDQDYGPSSFAAWVGQRLGVEFEGRDFRGDPFEEAAERAKDRAEAQAADAIDEAIEENLPSEAEPSEWNWIALTGWANARYGLNLKDRDLRKFQKGTRDEVELDRVELADFIREQAVAKIRETDLEPAREFLTPDWGTRSLAGWVHRKFGLTTDPADWAGKSPEDVSSDLKHRARELYARKEAEFPVRVGMSRFLVEPKPGQPARYDREGLAAWASERFGTPVDVETLKPLLRPEMEALLVGIAHETYPGARLYDELQAKLDAAFDDDGDADRERLAELSHWARQQLGIETTVEELAELGEEGTRSKLVGALDAKHRPEMREMEKVLLLQILDQSWMEHLRTMDHLRSSIGLRGYAQVDPKVEYKREGKRIYDEMWQSISDKITDLVFRMEQVDPDFLSYLGARWQLDRARTIKEEASSSTTSSGGSSAGALTAEGQALRSQQEAAIAASQRQGQPAKVEPVRKTGKKVGRNDPCPCGSGKKFKACCMKKGGEGAPF</sequence>
<dbReference type="PROSITE" id="PS01312">
    <property type="entry name" value="SECA"/>
    <property type="match status" value="1"/>
</dbReference>
<evidence type="ECO:0000256" key="3">
    <source>
        <dbReference type="ARBA" id="ARBA00007650"/>
    </source>
</evidence>
<comment type="subcellular location">
    <subcellularLocation>
        <location evidence="15">Cell membrane</location>
        <topology evidence="15">Peripheral membrane protein</topology>
        <orientation evidence="15">Cytoplasmic side</orientation>
    </subcellularLocation>
    <subcellularLocation>
        <location evidence="15">Cytoplasm</location>
    </subcellularLocation>
    <subcellularLocation>
        <location evidence="2">Membrane</location>
        <topology evidence="2">Peripheral membrane protein</topology>
    </subcellularLocation>
    <text evidence="15">Distribution is 50-50.</text>
</comment>
<keyword evidence="14 15" id="KW-0472">Membrane</keyword>
<accession>A0A432MJ41</accession>
<dbReference type="InterPro" id="IPR020937">
    <property type="entry name" value="SecA_CS"/>
</dbReference>
<gene>
    <name evidence="15 21" type="primary">secA</name>
    <name evidence="21" type="ORF">TsocGM_12700</name>
</gene>
<dbReference type="NCBIfam" id="NF009538">
    <property type="entry name" value="PRK12904.1"/>
    <property type="match status" value="1"/>
</dbReference>
<dbReference type="PROSITE" id="PS51192">
    <property type="entry name" value="HELICASE_ATP_BIND_1"/>
    <property type="match status" value="1"/>
</dbReference>
<dbReference type="GO" id="GO:0046872">
    <property type="term" value="F:metal ion binding"/>
    <property type="evidence" value="ECO:0007669"/>
    <property type="project" value="UniProtKB-KW"/>
</dbReference>
<evidence type="ECO:0000256" key="10">
    <source>
        <dbReference type="ARBA" id="ARBA00022840"/>
    </source>
</evidence>
<dbReference type="CDD" id="cd17928">
    <property type="entry name" value="DEXDc_SecA"/>
    <property type="match status" value="1"/>
</dbReference>
<comment type="cofactor">
    <cofactor evidence="1">
        <name>Zn(2+)</name>
        <dbReference type="ChEBI" id="CHEBI:29105"/>
    </cofactor>
</comment>
<evidence type="ECO:0000256" key="16">
    <source>
        <dbReference type="RuleBase" id="RU003874"/>
    </source>
</evidence>
<feature type="binding site" evidence="15">
    <location>
        <position position="518"/>
    </location>
    <ligand>
        <name>ATP</name>
        <dbReference type="ChEBI" id="CHEBI:30616"/>
    </ligand>
</feature>
<dbReference type="PROSITE" id="PS51194">
    <property type="entry name" value="HELICASE_CTER"/>
    <property type="match status" value="1"/>
</dbReference>
<evidence type="ECO:0000256" key="8">
    <source>
        <dbReference type="ARBA" id="ARBA00022741"/>
    </source>
</evidence>
<feature type="compositionally biased region" description="Polar residues" evidence="17">
    <location>
        <begin position="1156"/>
        <end position="1171"/>
    </location>
</feature>
<evidence type="ECO:0000256" key="15">
    <source>
        <dbReference type="HAMAP-Rule" id="MF_01382"/>
    </source>
</evidence>
<dbReference type="Gene3D" id="1.10.3060.10">
    <property type="entry name" value="Helical scaffold and wing domains of SecA"/>
    <property type="match status" value="2"/>
</dbReference>
<keyword evidence="7" id="KW-0479">Metal-binding</keyword>
<evidence type="ECO:0000256" key="12">
    <source>
        <dbReference type="ARBA" id="ARBA00022967"/>
    </source>
</evidence>
<keyword evidence="4 15" id="KW-0813">Transport</keyword>
<dbReference type="PANTHER" id="PTHR30612:SF0">
    <property type="entry name" value="CHLOROPLAST PROTEIN-TRANSPORTING ATPASE"/>
    <property type="match status" value="1"/>
</dbReference>
<reference evidence="21 22" key="1">
    <citation type="submission" date="2018-12" db="EMBL/GenBank/DDBJ databases">
        <authorList>
            <person name="Toschakov S.V."/>
        </authorList>
    </citation>
    <scope>NUCLEOTIDE SEQUENCE [LARGE SCALE GENOMIC DNA]</scope>
    <source>
        <strain evidence="21 22">GM2012</strain>
    </source>
</reference>
<keyword evidence="5 15" id="KW-1003">Cell membrane</keyword>
<evidence type="ECO:0000256" key="1">
    <source>
        <dbReference type="ARBA" id="ARBA00001947"/>
    </source>
</evidence>
<name>A0A432MJ41_9BACT</name>
<dbReference type="Gene3D" id="3.90.1440.10">
    <property type="entry name" value="SecA, preprotein cross-linking domain"/>
    <property type="match status" value="1"/>
</dbReference>
<dbReference type="InterPro" id="IPR044722">
    <property type="entry name" value="SecA_SF2_C"/>
</dbReference>
<dbReference type="InterPro" id="IPR027417">
    <property type="entry name" value="P-loop_NTPase"/>
</dbReference>
<dbReference type="Pfam" id="PF07516">
    <property type="entry name" value="SecA_SW"/>
    <property type="match status" value="2"/>
</dbReference>
<dbReference type="FunFam" id="3.40.50.300:FF:000334">
    <property type="entry name" value="Protein translocase subunit SecA"/>
    <property type="match status" value="1"/>
</dbReference>
<dbReference type="GO" id="GO:0065002">
    <property type="term" value="P:intracellular protein transmembrane transport"/>
    <property type="evidence" value="ECO:0007669"/>
    <property type="project" value="UniProtKB-UniRule"/>
</dbReference>
<evidence type="ECO:0000313" key="22">
    <source>
        <dbReference type="Proteomes" id="UP000280296"/>
    </source>
</evidence>
<dbReference type="GO" id="GO:0017038">
    <property type="term" value="P:protein import"/>
    <property type="evidence" value="ECO:0007669"/>
    <property type="project" value="InterPro"/>
</dbReference>
<dbReference type="SUPFAM" id="SSF81886">
    <property type="entry name" value="Helical scaffold and wing domains of SecA"/>
    <property type="match status" value="2"/>
</dbReference>
<dbReference type="Gene3D" id="3.10.450.50">
    <property type="match status" value="1"/>
</dbReference>
<dbReference type="FunFam" id="3.40.50.300:FF:000113">
    <property type="entry name" value="Preprotein translocase subunit SecA"/>
    <property type="match status" value="1"/>
</dbReference>
<evidence type="ECO:0000259" key="20">
    <source>
        <dbReference type="PROSITE" id="PS51196"/>
    </source>
</evidence>
<dbReference type="InterPro" id="IPR011116">
    <property type="entry name" value="SecA_Wing/Scaffold"/>
</dbReference>
<evidence type="ECO:0000256" key="9">
    <source>
        <dbReference type="ARBA" id="ARBA00022833"/>
    </source>
</evidence>
<dbReference type="PROSITE" id="PS51196">
    <property type="entry name" value="SECA_MOTOR_DEAD"/>
    <property type="match status" value="1"/>
</dbReference>
<comment type="catalytic activity">
    <reaction evidence="15">
        <text>ATP + H2O + cellular proteinSide 1 = ADP + phosphate + cellular proteinSide 2.</text>
        <dbReference type="EC" id="7.4.2.8"/>
    </reaction>
</comment>
<evidence type="ECO:0000256" key="2">
    <source>
        <dbReference type="ARBA" id="ARBA00004170"/>
    </source>
</evidence>
<protein>
    <recommendedName>
        <fullName evidence="15 16">Protein translocase subunit SecA</fullName>
        <ecNumber evidence="15">7.4.2.8</ecNumber>
    </recommendedName>
</protein>
<dbReference type="GO" id="GO:0005829">
    <property type="term" value="C:cytosol"/>
    <property type="evidence" value="ECO:0007669"/>
    <property type="project" value="TreeGrafter"/>
</dbReference>
<dbReference type="InterPro" id="IPR014018">
    <property type="entry name" value="SecA_motor_DEAD"/>
</dbReference>
<dbReference type="PRINTS" id="PR00906">
    <property type="entry name" value="SECA"/>
</dbReference>
<feature type="domain" description="Helicase ATP-binding" evidence="18">
    <location>
        <begin position="112"/>
        <end position="270"/>
    </location>
</feature>
<dbReference type="OrthoDB" id="9805579at2"/>
<dbReference type="EMBL" id="RYZH01000022">
    <property type="protein sequence ID" value="RUL87383.1"/>
    <property type="molecule type" value="Genomic_DNA"/>
</dbReference>
<dbReference type="InterPro" id="IPR011115">
    <property type="entry name" value="SecA_DEAD"/>
</dbReference>
<evidence type="ECO:0000256" key="11">
    <source>
        <dbReference type="ARBA" id="ARBA00022927"/>
    </source>
</evidence>
<dbReference type="GO" id="GO:0006605">
    <property type="term" value="P:protein targeting"/>
    <property type="evidence" value="ECO:0007669"/>
    <property type="project" value="UniProtKB-UniRule"/>
</dbReference>
<evidence type="ECO:0000259" key="18">
    <source>
        <dbReference type="PROSITE" id="PS51192"/>
    </source>
</evidence>
<feature type="compositionally biased region" description="Low complexity" evidence="17">
    <location>
        <begin position="1135"/>
        <end position="1153"/>
    </location>
</feature>
<reference evidence="21 22" key="2">
    <citation type="submission" date="2019-01" db="EMBL/GenBank/DDBJ databases">
        <title>Tautonia sociabilis, a novel thermotolerant planctomycete of Isosphaeraceae family, isolated from a 4000 m deep subterranean habitat.</title>
        <authorList>
            <person name="Kovaleva O.L."/>
            <person name="Elcheninov A.G."/>
            <person name="Van Heerden E."/>
            <person name="Toshchakov S.V."/>
            <person name="Novikov A."/>
            <person name="Bonch-Osmolovskaya E.A."/>
            <person name="Kublanov I.V."/>
        </authorList>
    </citation>
    <scope>NUCLEOTIDE SEQUENCE [LARGE SCALE GENOMIC DNA]</scope>
    <source>
        <strain evidence="21 22">GM2012</strain>
    </source>
</reference>
<dbReference type="InterPro" id="IPR014001">
    <property type="entry name" value="Helicase_ATP-bd"/>
</dbReference>
<evidence type="ECO:0000256" key="5">
    <source>
        <dbReference type="ARBA" id="ARBA00022475"/>
    </source>
</evidence>
<dbReference type="GO" id="GO:0005886">
    <property type="term" value="C:plasma membrane"/>
    <property type="evidence" value="ECO:0007669"/>
    <property type="project" value="UniProtKB-SubCell"/>
</dbReference>
<dbReference type="InterPro" id="IPR011130">
    <property type="entry name" value="SecA_preprotein_X-link_dom"/>
</dbReference>
<feature type="domain" description="SecA family profile" evidence="20">
    <location>
        <begin position="26"/>
        <end position="645"/>
    </location>
</feature>
<evidence type="ECO:0000259" key="19">
    <source>
        <dbReference type="PROSITE" id="PS51194"/>
    </source>
</evidence>
<dbReference type="Gene3D" id="3.40.50.300">
    <property type="entry name" value="P-loop containing nucleotide triphosphate hydrolases"/>
    <property type="match status" value="2"/>
</dbReference>
<feature type="region of interest" description="Disordered" evidence="17">
    <location>
        <begin position="1133"/>
        <end position="1214"/>
    </location>
</feature>
<feature type="binding site" evidence="15">
    <location>
        <begin position="128"/>
        <end position="132"/>
    </location>
    <ligand>
        <name>ATP</name>
        <dbReference type="ChEBI" id="CHEBI:30616"/>
    </ligand>
</feature>
<dbReference type="PANTHER" id="PTHR30612">
    <property type="entry name" value="SECA INNER MEMBRANE COMPONENT OF SEC PROTEIN SECRETION SYSTEM"/>
    <property type="match status" value="1"/>
</dbReference>
<dbReference type="Pfam" id="PF01043">
    <property type="entry name" value="SecA_PP_bind"/>
    <property type="match status" value="1"/>
</dbReference>
<keyword evidence="8 15" id="KW-0547">Nucleotide-binding</keyword>
<comment type="caution">
    <text evidence="21">The sequence shown here is derived from an EMBL/GenBank/DDBJ whole genome shotgun (WGS) entry which is preliminary data.</text>
</comment>
<evidence type="ECO:0000256" key="17">
    <source>
        <dbReference type="SAM" id="MobiDB-lite"/>
    </source>
</evidence>
<comment type="subunit">
    <text evidence="15">Monomer and homodimer. Part of the essential Sec protein translocation apparatus which comprises SecA, SecYEG and auxiliary proteins SecDF. Other proteins may also be involved.</text>
</comment>
<dbReference type="GO" id="GO:0005524">
    <property type="term" value="F:ATP binding"/>
    <property type="evidence" value="ECO:0007669"/>
    <property type="project" value="UniProtKB-UniRule"/>
</dbReference>
<keyword evidence="13 15" id="KW-0811">Translocation</keyword>
<dbReference type="AlphaFoldDB" id="A0A432MJ41"/>
<organism evidence="21 22">
    <name type="scientific">Tautonia sociabilis</name>
    <dbReference type="NCBI Taxonomy" id="2080755"/>
    <lineage>
        <taxon>Bacteria</taxon>
        <taxon>Pseudomonadati</taxon>
        <taxon>Planctomycetota</taxon>
        <taxon>Planctomycetia</taxon>
        <taxon>Isosphaerales</taxon>
        <taxon>Isosphaeraceae</taxon>
        <taxon>Tautonia</taxon>
    </lineage>
</organism>
<dbReference type="GO" id="GO:0043952">
    <property type="term" value="P:protein transport by the Sec complex"/>
    <property type="evidence" value="ECO:0007669"/>
    <property type="project" value="TreeGrafter"/>
</dbReference>
<keyword evidence="6 15" id="KW-0963">Cytoplasm</keyword>
<dbReference type="HAMAP" id="MF_01382">
    <property type="entry name" value="SecA"/>
    <property type="match status" value="1"/>
</dbReference>
<dbReference type="Proteomes" id="UP000280296">
    <property type="component" value="Unassembled WGS sequence"/>
</dbReference>
<feature type="domain" description="Helicase C-terminal" evidence="19">
    <location>
        <begin position="440"/>
        <end position="661"/>
    </location>
</feature>
<feature type="binding site" evidence="15">
    <location>
        <position position="110"/>
    </location>
    <ligand>
        <name>ATP</name>
        <dbReference type="ChEBI" id="CHEBI:30616"/>
    </ligand>
</feature>
<dbReference type="SMART" id="SM00958">
    <property type="entry name" value="SecA_PP_bind"/>
    <property type="match status" value="1"/>
</dbReference>
<comment type="similarity">
    <text evidence="3 15 16">Belongs to the SecA family.</text>
</comment>
<evidence type="ECO:0000256" key="13">
    <source>
        <dbReference type="ARBA" id="ARBA00023010"/>
    </source>
</evidence>
<keyword evidence="9" id="KW-0862">Zinc</keyword>
<dbReference type="GO" id="GO:0031522">
    <property type="term" value="C:cell envelope Sec protein transport complex"/>
    <property type="evidence" value="ECO:0007669"/>
    <property type="project" value="UniProtKB-ARBA"/>
</dbReference>
<dbReference type="Pfam" id="PF21090">
    <property type="entry name" value="P-loop_SecA"/>
    <property type="match status" value="1"/>
</dbReference>
<keyword evidence="10 15" id="KW-0067">ATP-binding</keyword>
<dbReference type="Pfam" id="PF07517">
    <property type="entry name" value="SecA_DEAD"/>
    <property type="match status" value="1"/>
</dbReference>
<dbReference type="NCBIfam" id="TIGR00963">
    <property type="entry name" value="secA"/>
    <property type="match status" value="1"/>
</dbReference>
<dbReference type="RefSeq" id="WP_126725747.1">
    <property type="nucleotide sequence ID" value="NZ_RYZH01000022.1"/>
</dbReference>
<dbReference type="SUPFAM" id="SSF81767">
    <property type="entry name" value="Pre-protein crosslinking domain of SecA"/>
    <property type="match status" value="1"/>
</dbReference>
<comment type="function">
    <text evidence="15">Part of the Sec protein translocase complex. Interacts with the SecYEG preprotein conducting channel. Has a central role in coupling the hydrolysis of ATP to the transfer of proteins into and across the cell membrane, serving as an ATP-driven molecular motor driving the stepwise translocation of polypeptide chains across the membrane.</text>
</comment>
<dbReference type="FunFam" id="3.90.1440.10:FF:000003">
    <property type="entry name" value="Preprotein translocase SecA subunit"/>
    <property type="match status" value="1"/>
</dbReference>
<keyword evidence="12 15" id="KW-1278">Translocase</keyword>
<dbReference type="EC" id="7.4.2.8" evidence="15"/>
<dbReference type="SUPFAM" id="SSF52540">
    <property type="entry name" value="P-loop containing nucleoside triphosphate hydrolases"/>
    <property type="match status" value="2"/>
</dbReference>
<dbReference type="GO" id="GO:0008564">
    <property type="term" value="F:protein-exporting ATPase activity"/>
    <property type="evidence" value="ECO:0007669"/>
    <property type="project" value="UniProtKB-EC"/>
</dbReference>
<dbReference type="InterPro" id="IPR004027">
    <property type="entry name" value="SEC_C_motif"/>
</dbReference>
<dbReference type="CDD" id="cd18803">
    <property type="entry name" value="SF2_C_secA"/>
    <property type="match status" value="1"/>
</dbReference>
<dbReference type="InterPro" id="IPR001650">
    <property type="entry name" value="Helicase_C-like"/>
</dbReference>
<keyword evidence="22" id="KW-1185">Reference proteome</keyword>
<dbReference type="InterPro" id="IPR036670">
    <property type="entry name" value="SecA_X-link_sf"/>
</dbReference>
<dbReference type="InterPro" id="IPR036266">
    <property type="entry name" value="SecA_Wing/Scaffold_sf"/>
</dbReference>
<dbReference type="SMART" id="SM00957">
    <property type="entry name" value="SecA_DEAD"/>
    <property type="match status" value="1"/>
</dbReference>
<evidence type="ECO:0000256" key="6">
    <source>
        <dbReference type="ARBA" id="ARBA00022490"/>
    </source>
</evidence>
<evidence type="ECO:0000256" key="4">
    <source>
        <dbReference type="ARBA" id="ARBA00022448"/>
    </source>
</evidence>
<evidence type="ECO:0000256" key="14">
    <source>
        <dbReference type="ARBA" id="ARBA00023136"/>
    </source>
</evidence>
<proteinExistence type="inferred from homology"/>
<keyword evidence="11 15" id="KW-0653">Protein transport</keyword>
<evidence type="ECO:0000313" key="21">
    <source>
        <dbReference type="EMBL" id="RUL87383.1"/>
    </source>
</evidence>